<name>A0A822Y094_NELNU</name>
<evidence type="ECO:0000313" key="1">
    <source>
        <dbReference type="EMBL" id="DAD24475.1"/>
    </source>
</evidence>
<protein>
    <submittedName>
        <fullName evidence="1">Uncharacterized protein</fullName>
    </submittedName>
</protein>
<dbReference type="EMBL" id="DUZY01000001">
    <property type="protein sequence ID" value="DAD24475.1"/>
    <property type="molecule type" value="Genomic_DNA"/>
</dbReference>
<dbReference type="Proteomes" id="UP000607653">
    <property type="component" value="Unassembled WGS sequence"/>
</dbReference>
<reference evidence="1 2" key="1">
    <citation type="journal article" date="2020" name="Mol. Biol. Evol.">
        <title>Distinct Expression and Methylation Patterns for Genes with Different Fates following a Single Whole-Genome Duplication in Flowering Plants.</title>
        <authorList>
            <person name="Shi T."/>
            <person name="Rahmani R.S."/>
            <person name="Gugger P.F."/>
            <person name="Wang M."/>
            <person name="Li H."/>
            <person name="Zhang Y."/>
            <person name="Li Z."/>
            <person name="Wang Q."/>
            <person name="Van de Peer Y."/>
            <person name="Marchal K."/>
            <person name="Chen J."/>
        </authorList>
    </citation>
    <scope>NUCLEOTIDE SEQUENCE [LARGE SCALE GENOMIC DNA]</scope>
    <source>
        <tissue evidence="1">Leaf</tissue>
    </source>
</reference>
<dbReference type="AlphaFoldDB" id="A0A822Y094"/>
<gene>
    <name evidence="1" type="ORF">HUJ06_025939</name>
</gene>
<comment type="caution">
    <text evidence="1">The sequence shown here is derived from an EMBL/GenBank/DDBJ whole genome shotgun (WGS) entry which is preliminary data.</text>
</comment>
<evidence type="ECO:0000313" key="2">
    <source>
        <dbReference type="Proteomes" id="UP000607653"/>
    </source>
</evidence>
<keyword evidence="2" id="KW-1185">Reference proteome</keyword>
<sequence length="48" mass="5420">MEKMDRQGFMSKKIKKIVLLIAHGKLITHGQDSGKSLLGNLQRLAKRT</sequence>
<organism evidence="1 2">
    <name type="scientific">Nelumbo nucifera</name>
    <name type="common">Sacred lotus</name>
    <dbReference type="NCBI Taxonomy" id="4432"/>
    <lineage>
        <taxon>Eukaryota</taxon>
        <taxon>Viridiplantae</taxon>
        <taxon>Streptophyta</taxon>
        <taxon>Embryophyta</taxon>
        <taxon>Tracheophyta</taxon>
        <taxon>Spermatophyta</taxon>
        <taxon>Magnoliopsida</taxon>
        <taxon>Proteales</taxon>
        <taxon>Nelumbonaceae</taxon>
        <taxon>Nelumbo</taxon>
    </lineage>
</organism>
<accession>A0A822Y094</accession>
<proteinExistence type="predicted"/>